<dbReference type="InterPro" id="IPR007710">
    <property type="entry name" value="Nucleoside_deoxyribTrfase"/>
</dbReference>
<comment type="caution">
    <text evidence="1">The sequence shown here is derived from an EMBL/GenBank/DDBJ whole genome shotgun (WGS) entry which is preliminary data.</text>
</comment>
<name>A0A855XUL2_LIMRT</name>
<organism evidence="1 2">
    <name type="scientific">Limosilactobacillus reuteri</name>
    <name type="common">Lactobacillus reuteri</name>
    <dbReference type="NCBI Taxonomy" id="1598"/>
    <lineage>
        <taxon>Bacteria</taxon>
        <taxon>Bacillati</taxon>
        <taxon>Bacillota</taxon>
        <taxon>Bacilli</taxon>
        <taxon>Lactobacillales</taxon>
        <taxon>Lactobacillaceae</taxon>
        <taxon>Limosilactobacillus</taxon>
    </lineage>
</organism>
<sequence length="155" mass="17430">MKTVYFGSGWFTEKQVRAYNQAMSAVSNNPTVDLKNSYVPKDHQYHGLEVEDHPELLQDLEWSTGTYRGDLSGLKGSDVTLAVYIPSEEDSGLAFEIGYAAAIQKPVIMVIPDEEFGNPINLMPWGGADNVIKMSELKDYDFNMPQFDFYRGGVY</sequence>
<dbReference type="EMBL" id="QGHT01000091">
    <property type="protein sequence ID" value="PWT39351.1"/>
    <property type="molecule type" value="Genomic_DNA"/>
</dbReference>
<reference evidence="1 2" key="1">
    <citation type="journal article" date="2018" name="Front. Microbiol.">
        <title>Comparative Genomics of the Herbivore Gut Symbiont Lactobacillus reuteri Reveals Genetic Diversity and Lifestyle Adaptation.</title>
        <authorList>
            <person name="Zhao J."/>
        </authorList>
    </citation>
    <scope>NUCLEOTIDE SEQUENCE [LARGE SCALE GENOMIC DNA]</scope>
    <source>
        <strain evidence="1 2">LR10</strain>
    </source>
</reference>
<evidence type="ECO:0000313" key="1">
    <source>
        <dbReference type="EMBL" id="PWT39351.1"/>
    </source>
</evidence>
<dbReference type="SUPFAM" id="SSF52309">
    <property type="entry name" value="N-(deoxy)ribosyltransferase-like"/>
    <property type="match status" value="1"/>
</dbReference>
<dbReference type="Gene3D" id="3.40.50.450">
    <property type="match status" value="1"/>
</dbReference>
<proteinExistence type="predicted"/>
<dbReference type="RefSeq" id="WP_109885159.1">
    <property type="nucleotide sequence ID" value="NZ_JAJGVU010000169.1"/>
</dbReference>
<protein>
    <submittedName>
        <fullName evidence="1">Nucleoside 2-deoxyribosyltransferase</fullName>
    </submittedName>
</protein>
<dbReference type="AlphaFoldDB" id="A0A855XUL2"/>
<gene>
    <name evidence="1" type="ORF">DKZ22_11245</name>
</gene>
<dbReference type="Proteomes" id="UP000245980">
    <property type="component" value="Unassembled WGS sequence"/>
</dbReference>
<evidence type="ECO:0000313" key="2">
    <source>
        <dbReference type="Proteomes" id="UP000245980"/>
    </source>
</evidence>
<keyword evidence="1" id="KW-0808">Transferase</keyword>
<dbReference type="GO" id="GO:0016740">
    <property type="term" value="F:transferase activity"/>
    <property type="evidence" value="ECO:0007669"/>
    <property type="project" value="UniProtKB-KW"/>
</dbReference>
<dbReference type="Pfam" id="PF05014">
    <property type="entry name" value="Nuc_deoxyrib_tr"/>
    <property type="match status" value="1"/>
</dbReference>
<accession>A0A855XUL2</accession>